<feature type="domain" description="OmpR/PhoB-type" evidence="7">
    <location>
        <begin position="1"/>
        <end position="78"/>
    </location>
</feature>
<sequence>MSHRLGGPRQERLLAALLLNPDRLVTMDVLIDVLWEENPPVTARRQLHNAINLLRRGLDSAHFLLFTERHGYGIRTSGAFLDVALFEQGVDDARRQARQGERPLAIRTLSAALDLWRGPALAGLAGQAVENAAAKLNEQRLAARETLISLRLAESEGTDLIPELTALVAENPLRESLRHKLIFALYRAGRQSEALAAYEETRVLLAAELGVDPGPDLRTLHSQILRNELEAAAPQPEPPPSGDTLPYEIPDFIGRAKELERLLDPAGGTNAPTVVITSIDGMPGVGKTTLAVRAAHLLAERYPDGRLFVDLHGHTPGQRPLDPAAALDLLLRSIHIPPELVPHDLVSRAARWRSELAHKRFLVVLDNAENDAQVRPLLAGTSGSSVLITSRRRLTALEGATSLSLDVLTDPEARELFRRIAGHERTEGFADEVGRVVTLCGFLPLAIRIAASRFRHRPAWTLAYLVRRLSDERHRLAELSAGDRSVMAAFTVSYRHLGPAHQRAFRLLGLHPGPDFDEYGLAALMDVPVAEATDVLEDLLDVHLLIQHDAGRFHFHDLIAQYARMRAEQEEPEQEREAARHRLDEYVLDLGLACERLIDSGRQTSGVAAAPTSALPGLSTPEDVKAVIGAEHRTIAAVTAGAGPQACRLAAVLGPLLLGQGYADEALSCYGHGIEAARAAGHREGEALLCRSLGLAYINRGRFRDALRTFGEGLAIEEARGNAHGAARMLANMGIAHIRLGEYAEALSHLLRASPAIERLGTLRDRAALLGNLGVVYTYRGRYEEAADCHLSALELNSTLGNQAVEVNGLMNVGWAYTRAGRLEEAMDHLQRALTLGDQVGAKEDAGRAMFLLADCLRRLGRHEPALEQARGALIAARAMGSQDIEGHALLILGLIHHDMGELNLAEECLARTLTLAGSTGQSFKQVTALDGLGKVAASRGHREVALTHWRDALEIADRLGLPAVDELERQIAEA</sequence>
<dbReference type="InterPro" id="IPR019734">
    <property type="entry name" value="TPR_rpt"/>
</dbReference>
<dbReference type="PROSITE" id="PS50005">
    <property type="entry name" value="TPR"/>
    <property type="match status" value="3"/>
</dbReference>
<dbReference type="CDD" id="cd15831">
    <property type="entry name" value="BTAD"/>
    <property type="match status" value="1"/>
</dbReference>
<keyword evidence="9" id="KW-1185">Reference proteome</keyword>
<organism evidence="8 9">
    <name type="scientific">Streptosporangium sandarakinum</name>
    <dbReference type="NCBI Taxonomy" id="1260955"/>
    <lineage>
        <taxon>Bacteria</taxon>
        <taxon>Bacillati</taxon>
        <taxon>Actinomycetota</taxon>
        <taxon>Actinomycetes</taxon>
        <taxon>Streptosporangiales</taxon>
        <taxon>Streptosporangiaceae</taxon>
        <taxon>Streptosporangium</taxon>
    </lineage>
</organism>
<dbReference type="SUPFAM" id="SSF52540">
    <property type="entry name" value="P-loop containing nucleoside triphosphate hydrolases"/>
    <property type="match status" value="1"/>
</dbReference>
<dbReference type="SMART" id="SM00028">
    <property type="entry name" value="TPR"/>
    <property type="match status" value="7"/>
</dbReference>
<evidence type="ECO:0000256" key="2">
    <source>
        <dbReference type="ARBA" id="ARBA00023015"/>
    </source>
</evidence>
<dbReference type="SMART" id="SM00862">
    <property type="entry name" value="Trans_reg_C"/>
    <property type="match status" value="1"/>
</dbReference>
<dbReference type="SUPFAM" id="SSF46894">
    <property type="entry name" value="C-terminal effector domain of the bipartite response regulators"/>
    <property type="match status" value="1"/>
</dbReference>
<name>A0A852VAA2_9ACTN</name>
<evidence type="ECO:0000256" key="5">
    <source>
        <dbReference type="PROSITE-ProRule" id="PRU00339"/>
    </source>
</evidence>
<keyword evidence="5" id="KW-0802">TPR repeat</keyword>
<dbReference type="Gene3D" id="1.25.40.10">
    <property type="entry name" value="Tetratricopeptide repeat domain"/>
    <property type="match status" value="3"/>
</dbReference>
<dbReference type="SMART" id="SM01043">
    <property type="entry name" value="BTAD"/>
    <property type="match status" value="1"/>
</dbReference>
<dbReference type="PANTHER" id="PTHR35807:SF1">
    <property type="entry name" value="TRANSCRIPTIONAL REGULATOR REDD"/>
    <property type="match status" value="1"/>
</dbReference>
<keyword evidence="3 6" id="KW-0238">DNA-binding</keyword>
<dbReference type="InterPro" id="IPR016032">
    <property type="entry name" value="Sig_transdc_resp-reg_C-effctor"/>
</dbReference>
<dbReference type="PROSITE" id="PS51755">
    <property type="entry name" value="OMPR_PHOB"/>
    <property type="match status" value="1"/>
</dbReference>
<dbReference type="Pfam" id="PF03704">
    <property type="entry name" value="BTAD"/>
    <property type="match status" value="1"/>
</dbReference>
<dbReference type="Gene3D" id="3.40.50.300">
    <property type="entry name" value="P-loop containing nucleotide triphosphate hydrolases"/>
    <property type="match status" value="1"/>
</dbReference>
<dbReference type="PANTHER" id="PTHR35807">
    <property type="entry name" value="TRANSCRIPTIONAL REGULATOR REDD-RELATED"/>
    <property type="match status" value="1"/>
</dbReference>
<feature type="repeat" description="TPR" evidence="5">
    <location>
        <begin position="687"/>
        <end position="720"/>
    </location>
</feature>
<feature type="DNA-binding region" description="OmpR/PhoB-type" evidence="6">
    <location>
        <begin position="1"/>
        <end position="78"/>
    </location>
</feature>
<dbReference type="InterPro" id="IPR051677">
    <property type="entry name" value="AfsR-DnrI-RedD_regulator"/>
</dbReference>
<dbReference type="Gene3D" id="1.10.10.10">
    <property type="entry name" value="Winged helix-like DNA-binding domain superfamily/Winged helix DNA-binding domain"/>
    <property type="match status" value="1"/>
</dbReference>
<protein>
    <submittedName>
        <fullName evidence="8">Tetratricopeptide (TPR) repeat protein/DNA-binding SARP family transcriptional activator</fullName>
    </submittedName>
</protein>
<dbReference type="Pfam" id="PF13424">
    <property type="entry name" value="TPR_12"/>
    <property type="match status" value="2"/>
</dbReference>
<dbReference type="InterPro" id="IPR002182">
    <property type="entry name" value="NB-ARC"/>
</dbReference>
<evidence type="ECO:0000256" key="6">
    <source>
        <dbReference type="PROSITE-ProRule" id="PRU01091"/>
    </source>
</evidence>
<proteinExistence type="inferred from homology"/>
<dbReference type="GO" id="GO:0003677">
    <property type="term" value="F:DNA binding"/>
    <property type="evidence" value="ECO:0007669"/>
    <property type="project" value="UniProtKB-UniRule"/>
</dbReference>
<evidence type="ECO:0000259" key="7">
    <source>
        <dbReference type="PROSITE" id="PS51755"/>
    </source>
</evidence>
<dbReference type="GO" id="GO:0000160">
    <property type="term" value="P:phosphorelay signal transduction system"/>
    <property type="evidence" value="ECO:0007669"/>
    <property type="project" value="InterPro"/>
</dbReference>
<dbReference type="InterPro" id="IPR011990">
    <property type="entry name" value="TPR-like_helical_dom_sf"/>
</dbReference>
<reference evidence="8 9" key="1">
    <citation type="submission" date="2020-07" db="EMBL/GenBank/DDBJ databases">
        <title>Sequencing the genomes of 1000 actinobacteria strains.</title>
        <authorList>
            <person name="Klenk H.-P."/>
        </authorList>
    </citation>
    <scope>NUCLEOTIDE SEQUENCE [LARGE SCALE GENOMIC DNA]</scope>
    <source>
        <strain evidence="8 9">DSM 45763</strain>
    </source>
</reference>
<evidence type="ECO:0000256" key="4">
    <source>
        <dbReference type="ARBA" id="ARBA00023163"/>
    </source>
</evidence>
<dbReference type="EMBL" id="JACCCO010000003">
    <property type="protein sequence ID" value="NYF44438.1"/>
    <property type="molecule type" value="Genomic_DNA"/>
</dbReference>
<dbReference type="Pfam" id="PF00931">
    <property type="entry name" value="NB-ARC"/>
    <property type="match status" value="1"/>
</dbReference>
<keyword evidence="4" id="KW-0804">Transcription</keyword>
<evidence type="ECO:0000256" key="1">
    <source>
        <dbReference type="ARBA" id="ARBA00005820"/>
    </source>
</evidence>
<gene>
    <name evidence="8" type="ORF">HDA43_006665</name>
</gene>
<dbReference type="InterPro" id="IPR001867">
    <property type="entry name" value="OmpR/PhoB-type_DNA-bd"/>
</dbReference>
<evidence type="ECO:0000313" key="8">
    <source>
        <dbReference type="EMBL" id="NYF44438.1"/>
    </source>
</evidence>
<dbReference type="AlphaFoldDB" id="A0A852VAA2"/>
<dbReference type="InterPro" id="IPR005158">
    <property type="entry name" value="BTAD"/>
</dbReference>
<comment type="caution">
    <text evidence="8">The sequence shown here is derived from an EMBL/GenBank/DDBJ whole genome shotgun (WGS) entry which is preliminary data.</text>
</comment>
<feature type="repeat" description="TPR" evidence="5">
    <location>
        <begin position="767"/>
        <end position="800"/>
    </location>
</feature>
<dbReference type="GO" id="GO:0006355">
    <property type="term" value="P:regulation of DNA-templated transcription"/>
    <property type="evidence" value="ECO:0007669"/>
    <property type="project" value="InterPro"/>
</dbReference>
<dbReference type="SUPFAM" id="SSF48452">
    <property type="entry name" value="TPR-like"/>
    <property type="match status" value="4"/>
</dbReference>
<dbReference type="PRINTS" id="PR00364">
    <property type="entry name" value="DISEASERSIST"/>
</dbReference>
<evidence type="ECO:0000256" key="3">
    <source>
        <dbReference type="ARBA" id="ARBA00023125"/>
    </source>
</evidence>
<dbReference type="InterPro" id="IPR036388">
    <property type="entry name" value="WH-like_DNA-bd_sf"/>
</dbReference>
<evidence type="ECO:0000313" key="9">
    <source>
        <dbReference type="Proteomes" id="UP000576393"/>
    </source>
</evidence>
<dbReference type="InterPro" id="IPR027417">
    <property type="entry name" value="P-loop_NTPase"/>
</dbReference>
<dbReference type="GO" id="GO:0043531">
    <property type="term" value="F:ADP binding"/>
    <property type="evidence" value="ECO:0007669"/>
    <property type="project" value="InterPro"/>
</dbReference>
<dbReference type="RefSeq" id="WP_179828540.1">
    <property type="nucleotide sequence ID" value="NZ_JACCCO010000003.1"/>
</dbReference>
<dbReference type="Proteomes" id="UP000576393">
    <property type="component" value="Unassembled WGS sequence"/>
</dbReference>
<keyword evidence="2" id="KW-0805">Transcription regulation</keyword>
<accession>A0A852VAA2</accession>
<comment type="similarity">
    <text evidence="1">Belongs to the AfsR/DnrI/RedD regulatory family.</text>
</comment>
<feature type="repeat" description="TPR" evidence="5">
    <location>
        <begin position="807"/>
        <end position="840"/>
    </location>
</feature>